<organism evidence="2 3">
    <name type="scientific">Aphanomyces stellatus</name>
    <dbReference type="NCBI Taxonomy" id="120398"/>
    <lineage>
        <taxon>Eukaryota</taxon>
        <taxon>Sar</taxon>
        <taxon>Stramenopiles</taxon>
        <taxon>Oomycota</taxon>
        <taxon>Saprolegniomycetes</taxon>
        <taxon>Saprolegniales</taxon>
        <taxon>Verrucalvaceae</taxon>
        <taxon>Aphanomyces</taxon>
    </lineage>
</organism>
<reference evidence="2 3" key="1">
    <citation type="submission" date="2019-03" db="EMBL/GenBank/DDBJ databases">
        <authorList>
            <person name="Gaulin E."/>
            <person name="Dumas B."/>
        </authorList>
    </citation>
    <scope>NUCLEOTIDE SEQUENCE [LARGE SCALE GENOMIC DNA]</scope>
    <source>
        <strain evidence="2">CBS 568.67</strain>
    </source>
</reference>
<gene>
    <name evidence="2" type="primary">Aste57867_3757</name>
    <name evidence="1" type="ORF">As57867_003746</name>
    <name evidence="2" type="ORF">ASTE57867_3757</name>
</gene>
<dbReference type="GO" id="GO:0003676">
    <property type="term" value="F:nucleic acid binding"/>
    <property type="evidence" value="ECO:0007669"/>
    <property type="project" value="InterPro"/>
</dbReference>
<reference evidence="1" key="2">
    <citation type="submission" date="2019-06" db="EMBL/GenBank/DDBJ databases">
        <title>Genomics analysis of Aphanomyces spp. identifies a new class of oomycete effector associated with host adaptation.</title>
        <authorList>
            <person name="Gaulin E."/>
        </authorList>
    </citation>
    <scope>NUCLEOTIDE SEQUENCE</scope>
    <source>
        <strain evidence="1">CBS 578.67</strain>
    </source>
</reference>
<dbReference type="OrthoDB" id="78686at2759"/>
<protein>
    <submittedName>
        <fullName evidence="2">Aste57867_3757 protein</fullName>
    </submittedName>
</protein>
<name>A0A485KAA2_9STRA</name>
<keyword evidence="3" id="KW-1185">Reference proteome</keyword>
<accession>A0A485KAA2</accession>
<proteinExistence type="predicted"/>
<dbReference type="Proteomes" id="UP000332933">
    <property type="component" value="Unassembled WGS sequence"/>
</dbReference>
<dbReference type="EMBL" id="VJMH01000733">
    <property type="protein sequence ID" value="KAF0714674.1"/>
    <property type="molecule type" value="Genomic_DNA"/>
</dbReference>
<dbReference type="EMBL" id="CAADRA010000733">
    <property type="protein sequence ID" value="VFT80908.1"/>
    <property type="molecule type" value="Genomic_DNA"/>
</dbReference>
<sequence>MATVRINMSLRSYQRLLRACEHLKFVKRKHMPKLLPRHRQAQLDDAKKHIRSPPKWRRIIWSDEKKFNLDGPDGFKYYLHDLRHEKEEYFTRHSGGGSVMIWGRKDAIGYIDTRQDYLFPSGYLHYGGNFTFMQDGASIHQAHVVKDF</sequence>
<evidence type="ECO:0000313" key="2">
    <source>
        <dbReference type="EMBL" id="VFT80908.1"/>
    </source>
</evidence>
<dbReference type="Gene3D" id="3.30.420.10">
    <property type="entry name" value="Ribonuclease H-like superfamily/Ribonuclease H"/>
    <property type="match status" value="1"/>
</dbReference>
<evidence type="ECO:0000313" key="1">
    <source>
        <dbReference type="EMBL" id="KAF0714674.1"/>
    </source>
</evidence>
<dbReference type="InterPro" id="IPR036397">
    <property type="entry name" value="RNaseH_sf"/>
</dbReference>
<dbReference type="AlphaFoldDB" id="A0A485KAA2"/>
<evidence type="ECO:0000313" key="3">
    <source>
        <dbReference type="Proteomes" id="UP000332933"/>
    </source>
</evidence>